<keyword evidence="2" id="KW-1003">Cell membrane</keyword>
<dbReference type="RefSeq" id="WP_195809459.1">
    <property type="nucleotide sequence ID" value="NZ_CP064795.1"/>
</dbReference>
<feature type="transmembrane region" description="Helical" evidence="6">
    <location>
        <begin position="428"/>
        <end position="450"/>
    </location>
</feature>
<gene>
    <name evidence="8" type="ORF">IT774_08745</name>
</gene>
<dbReference type="GO" id="GO:0005886">
    <property type="term" value="C:plasma membrane"/>
    <property type="evidence" value="ECO:0007669"/>
    <property type="project" value="UniProtKB-SubCell"/>
</dbReference>
<dbReference type="InterPro" id="IPR004477">
    <property type="entry name" value="ComEC_N"/>
</dbReference>
<name>A0A7S9DUR9_9ALTE</name>
<evidence type="ECO:0000256" key="5">
    <source>
        <dbReference type="ARBA" id="ARBA00023136"/>
    </source>
</evidence>
<keyword evidence="9" id="KW-1185">Reference proteome</keyword>
<evidence type="ECO:0000259" key="7">
    <source>
        <dbReference type="Pfam" id="PF03772"/>
    </source>
</evidence>
<sequence>MIKHTTLWMTCFCIASLSAVIWPVLPHPLLLAGCWLLVTGGQLIYRHCARDCLFVPASRQNGLPSDYRNFVLTGISGLLLGALWMASLGYWYVGWQQPSVNFKQDKLINITVLHSTRIKLSEQCRVTARLHSRQLVSAWLRPKVILYWQAYPGCPQPGTSARIQARLKPVRSLRNPGAADTARLRLSQKVVYTGQVKAVLQMAYNAPETLHQSVTDELMMVSLPNKKWTLALLTGYRQLLERPDWQLLQQTGTAHIFSISGMHLAIIAGWAALLARVGYLPVIWLAARTGRQPNLRPVVLLLTLGAALAYTALANWQLPVTRALLLIILFVVAQQSRLQLSNPALILCMLLVCILVFPFSVYGSSLYLSLGAVLWLWLIHWRAAPVLNRFTSKLIWMITLQVALSLALVPATLGFFEILPLAAPLFNLLILPIISLLLPLGLLATLLYFVTRGFISGPLYLFDDLLGRLVGLLQNLQEVMPGAASVHLTKGVLVALVLALTIILCPPFVFRKRFASMLLVPLLLSPVSFNYQHWYLHVVDVGQGSALLISRGRHAILIDTGPASPMALVPLAVRSPQLCTISI</sequence>
<proteinExistence type="predicted"/>
<feature type="transmembrane region" description="Helical" evidence="6">
    <location>
        <begin position="7"/>
        <end position="24"/>
    </location>
</feature>
<evidence type="ECO:0000256" key="2">
    <source>
        <dbReference type="ARBA" id="ARBA00022475"/>
    </source>
</evidence>
<dbReference type="PANTHER" id="PTHR30619">
    <property type="entry name" value="DNA INTERNALIZATION/COMPETENCE PROTEIN COMEC/REC2"/>
    <property type="match status" value="1"/>
</dbReference>
<feature type="transmembrane region" description="Helical" evidence="6">
    <location>
        <begin position="70"/>
        <end position="93"/>
    </location>
</feature>
<evidence type="ECO:0000256" key="6">
    <source>
        <dbReference type="SAM" id="Phobius"/>
    </source>
</evidence>
<evidence type="ECO:0000256" key="1">
    <source>
        <dbReference type="ARBA" id="ARBA00004651"/>
    </source>
</evidence>
<feature type="transmembrane region" description="Helical" evidence="6">
    <location>
        <begin position="30"/>
        <end position="49"/>
    </location>
</feature>
<evidence type="ECO:0000256" key="3">
    <source>
        <dbReference type="ARBA" id="ARBA00022692"/>
    </source>
</evidence>
<feature type="domain" description="ComEC/Rec2-related protein" evidence="7">
    <location>
        <begin position="232"/>
        <end position="504"/>
    </location>
</feature>
<dbReference type="Proteomes" id="UP000595095">
    <property type="component" value="Chromosome"/>
</dbReference>
<keyword evidence="5 6" id="KW-0472">Membrane</keyword>
<dbReference type="SUPFAM" id="SSF56281">
    <property type="entry name" value="Metallo-hydrolase/oxidoreductase"/>
    <property type="match status" value="1"/>
</dbReference>
<evidence type="ECO:0000313" key="8">
    <source>
        <dbReference type="EMBL" id="QPG04363.1"/>
    </source>
</evidence>
<keyword evidence="3 6" id="KW-0812">Transmembrane</keyword>
<comment type="subcellular location">
    <subcellularLocation>
        <location evidence="1">Cell membrane</location>
        <topology evidence="1">Multi-pass membrane protein</topology>
    </subcellularLocation>
</comment>
<evidence type="ECO:0000256" key="4">
    <source>
        <dbReference type="ARBA" id="ARBA00022989"/>
    </source>
</evidence>
<organism evidence="8 9">
    <name type="scientific">Salinimonas marina</name>
    <dbReference type="NCBI Taxonomy" id="2785918"/>
    <lineage>
        <taxon>Bacteria</taxon>
        <taxon>Pseudomonadati</taxon>
        <taxon>Pseudomonadota</taxon>
        <taxon>Gammaproteobacteria</taxon>
        <taxon>Alteromonadales</taxon>
        <taxon>Alteromonadaceae</taxon>
        <taxon>Alteromonas/Salinimonas group</taxon>
        <taxon>Salinimonas</taxon>
    </lineage>
</organism>
<feature type="transmembrane region" description="Helical" evidence="6">
    <location>
        <begin position="395"/>
        <end position="416"/>
    </location>
</feature>
<protein>
    <submittedName>
        <fullName evidence="8">ComEC/Rec2 family competence protein</fullName>
    </submittedName>
</protein>
<dbReference type="EMBL" id="CP064795">
    <property type="protein sequence ID" value="QPG04363.1"/>
    <property type="molecule type" value="Genomic_DNA"/>
</dbReference>
<dbReference type="PROSITE" id="PS51257">
    <property type="entry name" value="PROKAR_LIPOPROTEIN"/>
    <property type="match status" value="1"/>
</dbReference>
<evidence type="ECO:0000313" key="9">
    <source>
        <dbReference type="Proteomes" id="UP000595095"/>
    </source>
</evidence>
<dbReference type="Pfam" id="PF03772">
    <property type="entry name" value="Competence"/>
    <property type="match status" value="1"/>
</dbReference>
<dbReference type="KEGG" id="smaa:IT774_08745"/>
<dbReference type="NCBIfam" id="TIGR00360">
    <property type="entry name" value="ComEC_N-term"/>
    <property type="match status" value="1"/>
</dbReference>
<feature type="transmembrane region" description="Helical" evidence="6">
    <location>
        <begin position="264"/>
        <end position="287"/>
    </location>
</feature>
<dbReference type="InterPro" id="IPR052159">
    <property type="entry name" value="Competence_DNA_uptake"/>
</dbReference>
<reference evidence="8 9" key="1">
    <citation type="submission" date="2020-11" db="EMBL/GenBank/DDBJ databases">
        <title>Complete genome sequence for Salinimonas sp. strain G2-b.</title>
        <authorList>
            <person name="Park S.-J."/>
        </authorList>
    </citation>
    <scope>NUCLEOTIDE SEQUENCE [LARGE SCALE GENOMIC DNA]</scope>
    <source>
        <strain evidence="8 9">G2-b</strain>
    </source>
</reference>
<feature type="transmembrane region" description="Helical" evidence="6">
    <location>
        <begin position="365"/>
        <end position="383"/>
    </location>
</feature>
<feature type="transmembrane region" description="Helical" evidence="6">
    <location>
        <begin position="294"/>
        <end position="310"/>
    </location>
</feature>
<accession>A0A7S9DUR9</accession>
<keyword evidence="4 6" id="KW-1133">Transmembrane helix</keyword>
<dbReference type="AlphaFoldDB" id="A0A7S9DUR9"/>
<feature type="transmembrane region" description="Helical" evidence="6">
    <location>
        <begin position="340"/>
        <end position="359"/>
    </location>
</feature>
<feature type="transmembrane region" description="Helical" evidence="6">
    <location>
        <begin position="488"/>
        <end position="510"/>
    </location>
</feature>
<dbReference type="PANTHER" id="PTHR30619:SF1">
    <property type="entry name" value="RECOMBINATION PROTEIN 2"/>
    <property type="match status" value="1"/>
</dbReference>
<dbReference type="InterPro" id="IPR036866">
    <property type="entry name" value="RibonucZ/Hydroxyglut_hydro"/>
</dbReference>